<accession>A0A9W8ZZK8</accession>
<name>A0A9W8ZZK8_9AGAR</name>
<feature type="signal peptide" evidence="1">
    <location>
        <begin position="1"/>
        <end position="19"/>
    </location>
</feature>
<dbReference type="AlphaFoldDB" id="A0A9W8ZZK8"/>
<evidence type="ECO:0000313" key="2">
    <source>
        <dbReference type="EMBL" id="KAJ4470213.1"/>
    </source>
</evidence>
<evidence type="ECO:0000256" key="1">
    <source>
        <dbReference type="SAM" id="SignalP"/>
    </source>
</evidence>
<evidence type="ECO:0000313" key="3">
    <source>
        <dbReference type="Proteomes" id="UP001150266"/>
    </source>
</evidence>
<gene>
    <name evidence="2" type="ORF">J3R30DRAFT_3408741</name>
</gene>
<dbReference type="OrthoDB" id="2962003at2759"/>
<keyword evidence="1" id="KW-0732">Signal</keyword>
<sequence length="107" mass="10909">MAVESLLVVFIGLIGLCEWAQPLGTASDGSETTFEGVDVSVVSVPVSTGATELTAVSATGIGRGLDCHFTASSSGECVQEEVLDDGSTATRTLTGNAITKIFPISTR</sequence>
<keyword evidence="3" id="KW-1185">Reference proteome</keyword>
<feature type="chain" id="PRO_5040860120" evidence="1">
    <location>
        <begin position="20"/>
        <end position="107"/>
    </location>
</feature>
<reference evidence="2" key="1">
    <citation type="submission" date="2022-08" db="EMBL/GenBank/DDBJ databases">
        <title>A Global Phylogenomic Analysis of the Shiitake Genus Lentinula.</title>
        <authorList>
            <consortium name="DOE Joint Genome Institute"/>
            <person name="Sierra-Patev S."/>
            <person name="Min B."/>
            <person name="Naranjo-Ortiz M."/>
            <person name="Looney B."/>
            <person name="Konkel Z."/>
            <person name="Slot J.C."/>
            <person name="Sakamoto Y."/>
            <person name="Steenwyk J.L."/>
            <person name="Rokas A."/>
            <person name="Carro J."/>
            <person name="Camarero S."/>
            <person name="Ferreira P."/>
            <person name="Molpeceres G."/>
            <person name="Ruiz-Duenas F.J."/>
            <person name="Serrano A."/>
            <person name="Henrissat B."/>
            <person name="Drula E."/>
            <person name="Hughes K.W."/>
            <person name="Mata J.L."/>
            <person name="Ishikawa N.K."/>
            <person name="Vargas-Isla R."/>
            <person name="Ushijima S."/>
            <person name="Smith C.A."/>
            <person name="Ahrendt S."/>
            <person name="Andreopoulos W."/>
            <person name="He G."/>
            <person name="Labutti K."/>
            <person name="Lipzen A."/>
            <person name="Ng V."/>
            <person name="Riley R."/>
            <person name="Sandor L."/>
            <person name="Barry K."/>
            <person name="Martinez A.T."/>
            <person name="Xiao Y."/>
            <person name="Gibbons J.G."/>
            <person name="Terashima K."/>
            <person name="Grigoriev I.V."/>
            <person name="Hibbett D.S."/>
        </authorList>
    </citation>
    <scope>NUCLEOTIDE SEQUENCE</scope>
    <source>
        <strain evidence="2">JLM2183</strain>
    </source>
</reference>
<organism evidence="2 3">
    <name type="scientific">Lentinula aciculospora</name>
    <dbReference type="NCBI Taxonomy" id="153920"/>
    <lineage>
        <taxon>Eukaryota</taxon>
        <taxon>Fungi</taxon>
        <taxon>Dikarya</taxon>
        <taxon>Basidiomycota</taxon>
        <taxon>Agaricomycotina</taxon>
        <taxon>Agaricomycetes</taxon>
        <taxon>Agaricomycetidae</taxon>
        <taxon>Agaricales</taxon>
        <taxon>Marasmiineae</taxon>
        <taxon>Omphalotaceae</taxon>
        <taxon>Lentinula</taxon>
    </lineage>
</organism>
<proteinExistence type="predicted"/>
<dbReference type="Proteomes" id="UP001150266">
    <property type="component" value="Unassembled WGS sequence"/>
</dbReference>
<protein>
    <submittedName>
        <fullName evidence="2">Uncharacterized protein</fullName>
    </submittedName>
</protein>
<comment type="caution">
    <text evidence="2">The sequence shown here is derived from an EMBL/GenBank/DDBJ whole genome shotgun (WGS) entry which is preliminary data.</text>
</comment>
<dbReference type="EMBL" id="JAOTPV010000027">
    <property type="protein sequence ID" value="KAJ4470213.1"/>
    <property type="molecule type" value="Genomic_DNA"/>
</dbReference>